<sequence>MSFALEVLLRERTRMEKAMGCTEDRIKEAEYELALQHQTRKECAAKLQDIGRMIDLANAAIGITPAKVTSGSISSSMIGVMVIDASAIVGDNGSA</sequence>
<dbReference type="Proteomes" id="UP000006280">
    <property type="component" value="Segment"/>
</dbReference>
<name>J9QKY6_9CAUD</name>
<dbReference type="RefSeq" id="YP_006906307.1">
    <property type="nucleotide sequence ID" value="NC_018837.1"/>
</dbReference>
<dbReference type="KEGG" id="vg:13826757"/>
<evidence type="ECO:0000313" key="2">
    <source>
        <dbReference type="Proteomes" id="UP000006280"/>
    </source>
</evidence>
<evidence type="ECO:0000313" key="1">
    <source>
        <dbReference type="EMBL" id="AFQ22214.1"/>
    </source>
</evidence>
<organism evidence="1 2">
    <name type="scientific">Pectobacterium phage My1</name>
    <dbReference type="NCBI Taxonomy" id="1204539"/>
    <lineage>
        <taxon>Viruses</taxon>
        <taxon>Duplodnaviria</taxon>
        <taxon>Heunggongvirae</taxon>
        <taxon>Uroviricota</taxon>
        <taxon>Caudoviricetes</taxon>
        <taxon>Demerecviridae</taxon>
        <taxon>Mccorquodalevirinae</taxon>
        <taxon>Myunavirus</taxon>
        <taxon>Myunavirus My1</taxon>
    </lineage>
</organism>
<keyword evidence="2" id="KW-1185">Reference proteome</keyword>
<dbReference type="EMBL" id="JX195166">
    <property type="protein sequence ID" value="AFQ22214.1"/>
    <property type="molecule type" value="Genomic_DNA"/>
</dbReference>
<accession>J9QKY6</accession>
<gene>
    <name evidence="1" type="ORF">My1_055</name>
</gene>
<proteinExistence type="predicted"/>
<reference evidence="1 2" key="1">
    <citation type="journal article" date="2012" name="J. Virol.">
        <title>Complete Genome Sequence of Pectobacterium carotovorum subsp. carotovorum Bacteriophage My1.</title>
        <authorList>
            <person name="Lee D.H."/>
            <person name="Lee J.H."/>
            <person name="Shin H."/>
            <person name="Ji S."/>
            <person name="Roh E."/>
            <person name="Jung K."/>
            <person name="Ryu S."/>
            <person name="Choi J."/>
            <person name="Heu S."/>
        </authorList>
    </citation>
    <scope>NUCLEOTIDE SEQUENCE [LARGE SCALE GENOMIC DNA]</scope>
</reference>
<dbReference type="GeneID" id="13826757"/>
<protein>
    <submittedName>
        <fullName evidence="1">Uncharacterized protein</fullName>
    </submittedName>
</protein>